<dbReference type="OrthoDB" id="3514784at2"/>
<keyword evidence="2" id="KW-1185">Reference proteome</keyword>
<dbReference type="PATRIC" id="fig|1408189.4.peg.685"/>
<dbReference type="NCBIfam" id="NF045672">
    <property type="entry name" value="MCP_gp7_epsi_15"/>
    <property type="match status" value="1"/>
</dbReference>
<dbReference type="AlphaFoldDB" id="A0A0K2GZ18"/>
<dbReference type="InterPro" id="IPR048813">
    <property type="entry name" value="GP7-like"/>
</dbReference>
<accession>A0A0K2GZ18</accession>
<dbReference type="KEGG" id="clw:CLAC_03425"/>
<name>A0A0K2GZ18_9CORY</name>
<proteinExistence type="predicted"/>
<protein>
    <submittedName>
        <fullName evidence="1">Phage capsid protein</fullName>
    </submittedName>
</protein>
<reference evidence="1 2" key="1">
    <citation type="submission" date="2013-10" db="EMBL/GenBank/DDBJ databases">
        <title>Complete genome sequence of Corynebacterium lactis DSM 45799(T), isolated from raw cow milk.</title>
        <authorList>
            <person name="Ruckert C."/>
            <person name="Albersmeier A."/>
            <person name="Lipski A."/>
            <person name="Kalinowski J."/>
        </authorList>
    </citation>
    <scope>NUCLEOTIDE SEQUENCE [LARGE SCALE GENOMIC DNA]</scope>
    <source>
        <strain evidence="1 2">RW2-5</strain>
    </source>
</reference>
<organism evidence="1 2">
    <name type="scientific">Corynebacterium lactis RW2-5</name>
    <dbReference type="NCBI Taxonomy" id="1408189"/>
    <lineage>
        <taxon>Bacteria</taxon>
        <taxon>Bacillati</taxon>
        <taxon>Actinomycetota</taxon>
        <taxon>Actinomycetes</taxon>
        <taxon>Mycobacteriales</taxon>
        <taxon>Corynebacteriaceae</taxon>
        <taxon>Corynebacterium</taxon>
    </lineage>
</organism>
<sequence>MAPITLEQAKLNTMEDYDPAIIDEFRKNSTLLDMLTFDRAVSPAGGGATLDYGYRRVKTERGAAFRALNSEYKTEAATTEKHSVTLAPLGGAFEIDRVIAKLGPAASGEIVFQMQQLIKATNARFLDEVINGDTASEEIEEPVADAKAGFDGLSKALLGSDTEVKESGYDWSEFASAEESLTVLDHLDEFTSVLDGPPTVLIANRRVLAKIRAAARRANLYTKSPVDGLQINGVPLERETIGNLVLIDAGTKAGTNKPIIPVTKGATDIYAVRLGLDGFHGVTTTEGSMLQTWLPDFTTAGAVKKGEVELGPVGVALKRTKAAAVLRGVKISAEEV</sequence>
<dbReference type="STRING" id="1408189.CLAC_03425"/>
<evidence type="ECO:0000313" key="2">
    <source>
        <dbReference type="Proteomes" id="UP000058446"/>
    </source>
</evidence>
<evidence type="ECO:0000313" key="1">
    <source>
        <dbReference type="EMBL" id="ALA66923.1"/>
    </source>
</evidence>
<gene>
    <name evidence="1" type="ORF">CLAC_03425</name>
</gene>
<dbReference type="EMBL" id="CP006841">
    <property type="protein sequence ID" value="ALA66923.1"/>
    <property type="molecule type" value="Genomic_DNA"/>
</dbReference>
<dbReference type="Proteomes" id="UP000058446">
    <property type="component" value="Chromosome"/>
</dbReference>
<dbReference type="RefSeq" id="WP_053411690.1">
    <property type="nucleotide sequence ID" value="NZ_CP006841.1"/>
</dbReference>